<comment type="caution">
    <text evidence="3">The sequence shown here is derived from an EMBL/GenBank/DDBJ whole genome shotgun (WGS) entry which is preliminary data.</text>
</comment>
<accession>A0A9W6B359</accession>
<dbReference type="Pfam" id="PF10988">
    <property type="entry name" value="DUF2807"/>
    <property type="match status" value="1"/>
</dbReference>
<feature type="domain" description="Putative auto-transporter adhesin head GIN" evidence="2">
    <location>
        <begin position="44"/>
        <end position="225"/>
    </location>
</feature>
<evidence type="ECO:0000313" key="4">
    <source>
        <dbReference type="Proteomes" id="UP001143545"/>
    </source>
</evidence>
<dbReference type="EMBL" id="BRVP01000004">
    <property type="protein sequence ID" value="GLB51648.1"/>
    <property type="molecule type" value="Genomic_DNA"/>
</dbReference>
<evidence type="ECO:0000313" key="3">
    <source>
        <dbReference type="EMBL" id="GLB51648.1"/>
    </source>
</evidence>
<evidence type="ECO:0000256" key="1">
    <source>
        <dbReference type="SAM" id="SignalP"/>
    </source>
</evidence>
<dbReference type="InterPro" id="IPR021255">
    <property type="entry name" value="DUF2807"/>
</dbReference>
<dbReference type="Gene3D" id="2.160.20.120">
    <property type="match status" value="1"/>
</dbReference>
<keyword evidence="1" id="KW-0732">Signal</keyword>
<proteinExistence type="predicted"/>
<dbReference type="PANTHER" id="PTHR39200">
    <property type="entry name" value="HYPOTHETICAL EXPORTED PROTEIN"/>
    <property type="match status" value="1"/>
</dbReference>
<organism evidence="3 4">
    <name type="scientific">Neptunitalea chrysea</name>
    <dbReference type="NCBI Taxonomy" id="1647581"/>
    <lineage>
        <taxon>Bacteria</taxon>
        <taxon>Pseudomonadati</taxon>
        <taxon>Bacteroidota</taxon>
        <taxon>Flavobacteriia</taxon>
        <taxon>Flavobacteriales</taxon>
        <taxon>Flavobacteriaceae</taxon>
        <taxon>Neptunitalea</taxon>
    </lineage>
</organism>
<feature type="signal peptide" evidence="1">
    <location>
        <begin position="1"/>
        <end position="23"/>
    </location>
</feature>
<reference evidence="3" key="1">
    <citation type="submission" date="2022-07" db="EMBL/GenBank/DDBJ databases">
        <title>Taxonomy of Novel Oxalotrophic and Methylotrophic Bacteria.</title>
        <authorList>
            <person name="Sahin N."/>
            <person name="Tani A."/>
        </authorList>
    </citation>
    <scope>NUCLEOTIDE SEQUENCE</scope>
    <source>
        <strain evidence="3">AM327</strain>
    </source>
</reference>
<dbReference type="PANTHER" id="PTHR39200:SF1">
    <property type="entry name" value="AUTO-TRANSPORTER ADHESIN HEAD GIN DOMAIN-CONTAINING PROTEIN-RELATED"/>
    <property type="match status" value="1"/>
</dbReference>
<dbReference type="AlphaFoldDB" id="A0A9W6B359"/>
<dbReference type="PROSITE" id="PS51257">
    <property type="entry name" value="PROKAR_LIPOPROTEIN"/>
    <property type="match status" value="1"/>
</dbReference>
<keyword evidence="4" id="KW-1185">Reference proteome</keyword>
<feature type="chain" id="PRO_5040724428" evidence="1">
    <location>
        <begin position="24"/>
        <end position="242"/>
    </location>
</feature>
<protein>
    <submittedName>
        <fullName evidence="3">DUF2807 domain-containing protein</fullName>
    </submittedName>
</protein>
<gene>
    <name evidence="3" type="ORF">NBRC110019_06870</name>
</gene>
<sequence length="242" mass="25796">MKQITKLTIVGILTLLVFTACNASWNGVKGNGYKTTETRNVSSFDGIEVAGSYDVQLVKGKEGEITIDAEENLIEYIITEVENNTLHIYTKDGYSINSRKGIHIKVNVNTIASARLAGSGSITSNETYATNMFTTSVTGSGDIYFKINAKKTEATVTGSGDLELEGTTEEFRADITGSGDIQAYRLTSSDAKVTISGSGGVELYCKQSLKANITGSGDINYKGNPVTRELNTAGSGNITKVN</sequence>
<evidence type="ECO:0000259" key="2">
    <source>
        <dbReference type="Pfam" id="PF10988"/>
    </source>
</evidence>
<dbReference type="RefSeq" id="WP_281752405.1">
    <property type="nucleotide sequence ID" value="NZ_BRVP01000004.1"/>
</dbReference>
<dbReference type="Proteomes" id="UP001143545">
    <property type="component" value="Unassembled WGS sequence"/>
</dbReference>
<name>A0A9W6B359_9FLAO</name>